<evidence type="ECO:0000259" key="9">
    <source>
        <dbReference type="Pfam" id="PF12804"/>
    </source>
</evidence>
<feature type="binding site" evidence="8">
    <location>
        <begin position="8"/>
        <end position="10"/>
    </location>
    <ligand>
        <name>GTP</name>
        <dbReference type="ChEBI" id="CHEBI:37565"/>
    </ligand>
</feature>
<feature type="binding site" evidence="8">
    <location>
        <position position="21"/>
    </location>
    <ligand>
        <name>GTP</name>
        <dbReference type="ChEBI" id="CHEBI:37565"/>
    </ligand>
</feature>
<sequence length="200" mass="20851">MVLRAIVLTGGRSSRFGGRHKPAVQIDGESILQRIVSAVAGAGAALGVSPEIVIAGSGVGVSELTGAEVAVVREEPPFSGPLAGIAAGVAHLPVDADATVLVLAGDLPFVTEDSLLQLVESSERRGTVAVPIDAAGYPQVLFAAWPEGLLRARLGALDSVENQPVRRLLRGVELAEVTLGERLIADVDTPEDLERWQRSR</sequence>
<evidence type="ECO:0000256" key="1">
    <source>
        <dbReference type="ARBA" id="ARBA00022490"/>
    </source>
</evidence>
<dbReference type="InterPro" id="IPR013482">
    <property type="entry name" value="Molybde_CF_guanTrfase"/>
</dbReference>
<dbReference type="InterPro" id="IPR025877">
    <property type="entry name" value="MobA-like_NTP_Trfase"/>
</dbReference>
<comment type="catalytic activity">
    <reaction evidence="8">
        <text>Mo-molybdopterin + GTP + H(+) = Mo-molybdopterin guanine dinucleotide + diphosphate</text>
        <dbReference type="Rhea" id="RHEA:34243"/>
        <dbReference type="ChEBI" id="CHEBI:15378"/>
        <dbReference type="ChEBI" id="CHEBI:33019"/>
        <dbReference type="ChEBI" id="CHEBI:37565"/>
        <dbReference type="ChEBI" id="CHEBI:71302"/>
        <dbReference type="ChEBI" id="CHEBI:71310"/>
        <dbReference type="EC" id="2.7.7.77"/>
    </reaction>
</comment>
<comment type="caution">
    <text evidence="8">Lacks conserved residue(s) required for the propagation of feature annotation.</text>
</comment>
<comment type="cofactor">
    <cofactor evidence="8">
        <name>Mg(2+)</name>
        <dbReference type="ChEBI" id="CHEBI:18420"/>
    </cofactor>
</comment>
<dbReference type="CDD" id="cd02503">
    <property type="entry name" value="MobA"/>
    <property type="match status" value="1"/>
</dbReference>
<dbReference type="SUPFAM" id="SSF53448">
    <property type="entry name" value="Nucleotide-diphospho-sugar transferases"/>
    <property type="match status" value="1"/>
</dbReference>
<evidence type="ECO:0000256" key="8">
    <source>
        <dbReference type="HAMAP-Rule" id="MF_00316"/>
    </source>
</evidence>
<dbReference type="HAMAP" id="MF_00316">
    <property type="entry name" value="MobA"/>
    <property type="match status" value="1"/>
</dbReference>
<dbReference type="RefSeq" id="WP_026936163.1">
    <property type="nucleotide sequence ID" value="NZ_CP028426.1"/>
</dbReference>
<dbReference type="GO" id="GO:0016779">
    <property type="term" value="F:nucleotidyltransferase activity"/>
    <property type="evidence" value="ECO:0007669"/>
    <property type="project" value="UniProtKB-KW"/>
</dbReference>
<keyword evidence="2 8" id="KW-0808">Transferase</keyword>
<protein>
    <recommendedName>
        <fullName evidence="8">Probable molybdenum cofactor guanylyltransferase</fullName>
        <shortName evidence="8">MoCo guanylyltransferase</shortName>
        <ecNumber evidence="8">2.7.7.77</ecNumber>
    </recommendedName>
    <alternativeName>
        <fullName evidence="8">GTP:molybdopterin guanylyltransferase</fullName>
    </alternativeName>
    <alternativeName>
        <fullName evidence="8">Mo-MPT guanylyltransferase</fullName>
    </alternativeName>
    <alternativeName>
        <fullName evidence="8">Molybdopterin guanylyltransferase</fullName>
    </alternativeName>
    <alternativeName>
        <fullName evidence="8">Molybdopterin-guanine dinucleotide synthase</fullName>
        <shortName evidence="8">MGD synthase</shortName>
    </alternativeName>
</protein>
<accession>A0ABT7C5U1</accession>
<comment type="similarity">
    <text evidence="8">Belongs to the MobA family.</text>
</comment>
<dbReference type="PANTHER" id="PTHR19136:SF81">
    <property type="entry name" value="MOLYBDENUM COFACTOR GUANYLYLTRANSFERASE"/>
    <property type="match status" value="1"/>
</dbReference>
<keyword evidence="11" id="KW-1185">Reference proteome</keyword>
<comment type="domain">
    <text evidence="8">The N-terminal domain determines nucleotide recognition and specific binding, while the C-terminal domain determines the specific binding to the target protein.</text>
</comment>
<organism evidence="10 11">
    <name type="scientific">Gulosibacter molinativorax</name>
    <dbReference type="NCBI Taxonomy" id="256821"/>
    <lineage>
        <taxon>Bacteria</taxon>
        <taxon>Bacillati</taxon>
        <taxon>Actinomycetota</taxon>
        <taxon>Actinomycetes</taxon>
        <taxon>Micrococcales</taxon>
        <taxon>Microbacteriaceae</taxon>
        <taxon>Gulosibacter</taxon>
    </lineage>
</organism>
<dbReference type="Gene3D" id="3.90.550.10">
    <property type="entry name" value="Spore Coat Polysaccharide Biosynthesis Protein SpsA, Chain A"/>
    <property type="match status" value="1"/>
</dbReference>
<reference evidence="10" key="1">
    <citation type="submission" date="2018-03" db="EMBL/GenBank/DDBJ databases">
        <authorList>
            <person name="Nunes O.C."/>
            <person name="Lopes A.R."/>
            <person name="Froufe H."/>
            <person name="Munoz-Merida A."/>
            <person name="Barroso C."/>
            <person name="Egas C."/>
        </authorList>
    </citation>
    <scope>NUCLEOTIDE SEQUENCE</scope>
    <source>
        <strain evidence="10">ON4</strain>
    </source>
</reference>
<evidence type="ECO:0000256" key="5">
    <source>
        <dbReference type="ARBA" id="ARBA00022842"/>
    </source>
</evidence>
<keyword evidence="4 8" id="KW-0547">Nucleotide-binding</keyword>
<keyword evidence="1 8" id="KW-0963">Cytoplasm</keyword>
<dbReference type="EC" id="2.7.7.77" evidence="8"/>
<evidence type="ECO:0000256" key="3">
    <source>
        <dbReference type="ARBA" id="ARBA00022723"/>
    </source>
</evidence>
<keyword evidence="10" id="KW-0548">Nucleotidyltransferase</keyword>
<feature type="domain" description="MobA-like NTP transferase" evidence="9">
    <location>
        <begin position="5"/>
        <end position="170"/>
    </location>
</feature>
<dbReference type="PANTHER" id="PTHR19136">
    <property type="entry name" value="MOLYBDENUM COFACTOR GUANYLYLTRANSFERASE"/>
    <property type="match status" value="1"/>
</dbReference>
<keyword evidence="3 8" id="KW-0479">Metal-binding</keyword>
<comment type="subcellular location">
    <subcellularLocation>
        <location evidence="8">Cytoplasm</location>
    </subcellularLocation>
</comment>
<comment type="caution">
    <text evidence="10">The sequence shown here is derived from an EMBL/GenBank/DDBJ whole genome shotgun (WGS) entry which is preliminary data.</text>
</comment>
<name>A0ABT7C5U1_9MICO</name>
<dbReference type="InterPro" id="IPR029044">
    <property type="entry name" value="Nucleotide-diphossugar_trans"/>
</dbReference>
<gene>
    <name evidence="8" type="primary">mobA</name>
    <name evidence="10" type="ORF">C7K25_04115</name>
</gene>
<dbReference type="Pfam" id="PF12804">
    <property type="entry name" value="NTP_transf_3"/>
    <property type="match status" value="1"/>
</dbReference>
<evidence type="ECO:0000256" key="6">
    <source>
        <dbReference type="ARBA" id="ARBA00023134"/>
    </source>
</evidence>
<keyword evidence="6 8" id="KW-0342">GTP-binding</keyword>
<feature type="binding site" evidence="8">
    <location>
        <position position="106"/>
    </location>
    <ligand>
        <name>GTP</name>
        <dbReference type="ChEBI" id="CHEBI:37565"/>
    </ligand>
</feature>
<evidence type="ECO:0000256" key="2">
    <source>
        <dbReference type="ARBA" id="ARBA00022679"/>
    </source>
</evidence>
<dbReference type="EMBL" id="PXVD01000005">
    <property type="protein sequence ID" value="MDJ1370562.1"/>
    <property type="molecule type" value="Genomic_DNA"/>
</dbReference>
<evidence type="ECO:0000313" key="10">
    <source>
        <dbReference type="EMBL" id="MDJ1370562.1"/>
    </source>
</evidence>
<keyword evidence="7 8" id="KW-0501">Molybdenum cofactor biosynthesis</keyword>
<evidence type="ECO:0000313" key="11">
    <source>
        <dbReference type="Proteomes" id="UP001170379"/>
    </source>
</evidence>
<keyword evidence="5 8" id="KW-0460">Magnesium</keyword>
<dbReference type="Proteomes" id="UP001170379">
    <property type="component" value="Unassembled WGS sequence"/>
</dbReference>
<reference evidence="10" key="2">
    <citation type="journal article" date="2022" name="Sci. Rep.">
        <title>In silico prediction of the enzymes involved in the degradation of the herbicide molinate by Gulosibacter molinativorax ON4T.</title>
        <authorList>
            <person name="Lopes A.R."/>
            <person name="Bunin E."/>
            <person name="Viana A.T."/>
            <person name="Froufe H."/>
            <person name="Munoz-Merida A."/>
            <person name="Pinho D."/>
            <person name="Figueiredo J."/>
            <person name="Barroso C."/>
            <person name="Vaz-Moreira I."/>
            <person name="Bellanger X."/>
            <person name="Egas C."/>
            <person name="Nunes O.C."/>
        </authorList>
    </citation>
    <scope>NUCLEOTIDE SEQUENCE</scope>
    <source>
        <strain evidence="10">ON4</strain>
    </source>
</reference>
<feature type="binding site" evidence="8">
    <location>
        <position position="106"/>
    </location>
    <ligand>
        <name>Mg(2+)</name>
        <dbReference type="ChEBI" id="CHEBI:18420"/>
    </ligand>
</feature>
<proteinExistence type="inferred from homology"/>
<comment type="function">
    <text evidence="8">Transfers a GMP moiety from GTP to Mo-molybdopterin (Mo-MPT) cofactor (Moco or molybdenum cofactor) to form Mo-molybdopterin guanine dinucleotide (Mo-MGD) cofactor.</text>
</comment>
<evidence type="ECO:0000256" key="7">
    <source>
        <dbReference type="ARBA" id="ARBA00023150"/>
    </source>
</evidence>
<evidence type="ECO:0000256" key="4">
    <source>
        <dbReference type="ARBA" id="ARBA00022741"/>
    </source>
</evidence>